<accession>A0A1X2ITE7</accession>
<gene>
    <name evidence="2" type="ORF">BCR42DRAFT_405459</name>
</gene>
<keyword evidence="1" id="KW-1133">Transmembrane helix</keyword>
<reference evidence="2 3" key="1">
    <citation type="submission" date="2016-07" db="EMBL/GenBank/DDBJ databases">
        <title>Pervasive Adenine N6-methylation of Active Genes in Fungi.</title>
        <authorList>
            <consortium name="DOE Joint Genome Institute"/>
            <person name="Mondo S.J."/>
            <person name="Dannebaum R.O."/>
            <person name="Kuo R.C."/>
            <person name="Labutti K."/>
            <person name="Haridas S."/>
            <person name="Kuo A."/>
            <person name="Salamov A."/>
            <person name="Ahrendt S.R."/>
            <person name="Lipzen A."/>
            <person name="Sullivan W."/>
            <person name="Andreopoulos W.B."/>
            <person name="Clum A."/>
            <person name="Lindquist E."/>
            <person name="Daum C."/>
            <person name="Ramamoorthy G.K."/>
            <person name="Gryganskyi A."/>
            <person name="Culley D."/>
            <person name="Magnuson J.K."/>
            <person name="James T.Y."/>
            <person name="O'Malley M.A."/>
            <person name="Stajich J.E."/>
            <person name="Spatafora J.W."/>
            <person name="Visel A."/>
            <person name="Grigoriev I.V."/>
        </authorList>
    </citation>
    <scope>NUCLEOTIDE SEQUENCE [LARGE SCALE GENOMIC DNA]</scope>
    <source>
        <strain evidence="2 3">NRRL 1336</strain>
    </source>
</reference>
<feature type="transmembrane region" description="Helical" evidence="1">
    <location>
        <begin position="6"/>
        <end position="23"/>
    </location>
</feature>
<keyword evidence="1" id="KW-0472">Membrane</keyword>
<comment type="caution">
    <text evidence="2">The sequence shown here is derived from an EMBL/GenBank/DDBJ whole genome shotgun (WGS) entry which is preliminary data.</text>
</comment>
<evidence type="ECO:0000313" key="2">
    <source>
        <dbReference type="EMBL" id="ORZ22084.1"/>
    </source>
</evidence>
<dbReference type="Proteomes" id="UP000193560">
    <property type="component" value="Unassembled WGS sequence"/>
</dbReference>
<evidence type="ECO:0000313" key="3">
    <source>
        <dbReference type="Proteomes" id="UP000193560"/>
    </source>
</evidence>
<protein>
    <submittedName>
        <fullName evidence="2">Uncharacterized protein</fullName>
    </submittedName>
</protein>
<keyword evidence="1" id="KW-0812">Transmembrane</keyword>
<name>A0A1X2ITE7_9FUNG</name>
<dbReference type="EMBL" id="MCGE01000004">
    <property type="protein sequence ID" value="ORZ22084.1"/>
    <property type="molecule type" value="Genomic_DNA"/>
</dbReference>
<sequence length="157" mass="17793">MITWMAWVVVVVVVVVADLGWVVDPILLHLTIGQAILIHMVMVVAAPDLVWAILPMIPIQNECIILNALLLSKPFGLEIIISVAYITHLSPYYICILLPLLLLLSLLFDSIKCILQFSHYFLSFLFFYFCVFNSLSISTMKITMRGARLNKRLELVS</sequence>
<proteinExistence type="predicted"/>
<keyword evidence="3" id="KW-1185">Reference proteome</keyword>
<evidence type="ECO:0000256" key="1">
    <source>
        <dbReference type="SAM" id="Phobius"/>
    </source>
</evidence>
<feature type="transmembrane region" description="Helical" evidence="1">
    <location>
        <begin position="120"/>
        <end position="142"/>
    </location>
</feature>
<organism evidence="2 3">
    <name type="scientific">Absidia repens</name>
    <dbReference type="NCBI Taxonomy" id="90262"/>
    <lineage>
        <taxon>Eukaryota</taxon>
        <taxon>Fungi</taxon>
        <taxon>Fungi incertae sedis</taxon>
        <taxon>Mucoromycota</taxon>
        <taxon>Mucoromycotina</taxon>
        <taxon>Mucoromycetes</taxon>
        <taxon>Mucorales</taxon>
        <taxon>Cunninghamellaceae</taxon>
        <taxon>Absidia</taxon>
    </lineage>
</organism>
<dbReference type="AlphaFoldDB" id="A0A1X2ITE7"/>
<feature type="transmembrane region" description="Helical" evidence="1">
    <location>
        <begin position="92"/>
        <end position="108"/>
    </location>
</feature>